<name>A0A4Q0I5T4_9FIRM</name>
<keyword evidence="2 3" id="KW-0067">ATP-binding</keyword>
<dbReference type="Proteomes" id="UP000289166">
    <property type="component" value="Unassembled WGS sequence"/>
</dbReference>
<comment type="function">
    <text evidence="3">Catalyzes the phosphorylation of the 3'-hydroxyl group of dephosphocoenzyme A to form coenzyme A.</text>
</comment>
<dbReference type="OrthoDB" id="9812943at2"/>
<accession>A0A4Q0I5T4</accession>
<comment type="subcellular location">
    <subcellularLocation>
        <location evidence="3">Cytoplasm</location>
    </subcellularLocation>
</comment>
<dbReference type="InterPro" id="IPR027417">
    <property type="entry name" value="P-loop_NTPase"/>
</dbReference>
<dbReference type="GO" id="GO:0004140">
    <property type="term" value="F:dephospho-CoA kinase activity"/>
    <property type="evidence" value="ECO:0007669"/>
    <property type="project" value="UniProtKB-UniRule"/>
</dbReference>
<dbReference type="HAMAP" id="MF_00376">
    <property type="entry name" value="Dephospho_CoA_kinase"/>
    <property type="match status" value="1"/>
</dbReference>
<feature type="binding site" evidence="3">
    <location>
        <begin position="11"/>
        <end position="16"/>
    </location>
    <ligand>
        <name>ATP</name>
        <dbReference type="ChEBI" id="CHEBI:30616"/>
    </ligand>
</feature>
<dbReference type="InterPro" id="IPR001977">
    <property type="entry name" value="Depp_CoAkinase"/>
</dbReference>
<organism evidence="5 6">
    <name type="scientific">Acetivibrio mesophilus</name>
    <dbReference type="NCBI Taxonomy" id="2487273"/>
    <lineage>
        <taxon>Bacteria</taxon>
        <taxon>Bacillati</taxon>
        <taxon>Bacillota</taxon>
        <taxon>Clostridia</taxon>
        <taxon>Eubacteriales</taxon>
        <taxon>Oscillospiraceae</taxon>
        <taxon>Acetivibrio</taxon>
    </lineage>
</organism>
<evidence type="ECO:0000256" key="1">
    <source>
        <dbReference type="ARBA" id="ARBA00022741"/>
    </source>
</evidence>
<keyword evidence="3 5" id="KW-0418">Kinase</keyword>
<evidence type="ECO:0000313" key="6">
    <source>
        <dbReference type="Proteomes" id="UP000289166"/>
    </source>
</evidence>
<dbReference type="AlphaFoldDB" id="A0A4Q0I5T4"/>
<dbReference type="GO" id="GO:0005737">
    <property type="term" value="C:cytoplasm"/>
    <property type="evidence" value="ECO:0007669"/>
    <property type="project" value="UniProtKB-SubCell"/>
</dbReference>
<sequence>MKTIGVTGGIGSGKSTVSKILGELGAQIIDADIIARDITLKGREAYQEIVDCFGAQILAPDGEIDRKKLAAEVFNDKDKLEDLNSITHRHVAQIIWERHEVLKKLGKTVVIDAPIPIKHGFLDVAKEIWVVVADRENRIKRVMARSGLTYEQVVERINAQLSDEYYCSLADVIIKNDSTYEELRRIVEANYNK</sequence>
<keyword evidence="3" id="KW-0963">Cytoplasm</keyword>
<evidence type="ECO:0000256" key="2">
    <source>
        <dbReference type="ARBA" id="ARBA00022840"/>
    </source>
</evidence>
<comment type="catalytic activity">
    <reaction evidence="3">
        <text>3'-dephospho-CoA + ATP = ADP + CoA + H(+)</text>
        <dbReference type="Rhea" id="RHEA:18245"/>
        <dbReference type="ChEBI" id="CHEBI:15378"/>
        <dbReference type="ChEBI" id="CHEBI:30616"/>
        <dbReference type="ChEBI" id="CHEBI:57287"/>
        <dbReference type="ChEBI" id="CHEBI:57328"/>
        <dbReference type="ChEBI" id="CHEBI:456216"/>
        <dbReference type="EC" id="2.7.1.24"/>
    </reaction>
</comment>
<dbReference type="PANTHER" id="PTHR10695">
    <property type="entry name" value="DEPHOSPHO-COA KINASE-RELATED"/>
    <property type="match status" value="1"/>
</dbReference>
<evidence type="ECO:0000256" key="3">
    <source>
        <dbReference type="HAMAP-Rule" id="MF_00376"/>
    </source>
</evidence>
<keyword evidence="3 5" id="KW-0808">Transferase</keyword>
<evidence type="ECO:0000256" key="4">
    <source>
        <dbReference type="NCBIfam" id="TIGR00152"/>
    </source>
</evidence>
<dbReference type="UniPathway" id="UPA00241">
    <property type="reaction ID" value="UER00356"/>
</dbReference>
<dbReference type="NCBIfam" id="TIGR00152">
    <property type="entry name" value="dephospho-CoA kinase"/>
    <property type="match status" value="1"/>
</dbReference>
<dbReference type="PROSITE" id="PS51219">
    <property type="entry name" value="DPCK"/>
    <property type="match status" value="1"/>
</dbReference>
<dbReference type="GO" id="GO:0005524">
    <property type="term" value="F:ATP binding"/>
    <property type="evidence" value="ECO:0007669"/>
    <property type="project" value="UniProtKB-UniRule"/>
</dbReference>
<proteinExistence type="inferred from homology"/>
<dbReference type="GO" id="GO:0015937">
    <property type="term" value="P:coenzyme A biosynthetic process"/>
    <property type="evidence" value="ECO:0007669"/>
    <property type="project" value="UniProtKB-UniRule"/>
</dbReference>
<dbReference type="RefSeq" id="WP_128705823.1">
    <property type="nucleotide sequence ID" value="NZ_RLII01000004.1"/>
</dbReference>
<keyword evidence="6" id="KW-1185">Reference proteome</keyword>
<dbReference type="SUPFAM" id="SSF52540">
    <property type="entry name" value="P-loop containing nucleoside triphosphate hydrolases"/>
    <property type="match status" value="1"/>
</dbReference>
<comment type="pathway">
    <text evidence="3">Cofactor biosynthesis; coenzyme A biosynthesis; CoA from (R)-pantothenate: step 5/5.</text>
</comment>
<dbReference type="Pfam" id="PF01121">
    <property type="entry name" value="CoaE"/>
    <property type="match status" value="1"/>
</dbReference>
<dbReference type="Gene3D" id="3.40.50.300">
    <property type="entry name" value="P-loop containing nucleotide triphosphate hydrolases"/>
    <property type="match status" value="1"/>
</dbReference>
<protein>
    <recommendedName>
        <fullName evidence="3 4">Dephospho-CoA kinase</fullName>
        <ecNumber evidence="3 4">2.7.1.24</ecNumber>
    </recommendedName>
    <alternativeName>
        <fullName evidence="3">Dephosphocoenzyme A kinase</fullName>
    </alternativeName>
</protein>
<dbReference type="EC" id="2.7.1.24" evidence="3 4"/>
<comment type="caution">
    <text evidence="5">The sequence shown here is derived from an EMBL/GenBank/DDBJ whole genome shotgun (WGS) entry which is preliminary data.</text>
</comment>
<reference evidence="6" key="1">
    <citation type="submission" date="2018-11" db="EMBL/GenBank/DDBJ databases">
        <title>Genome sequencing of a novel mesophilic and cellulolytic organism within the genus Hungateiclostridium.</title>
        <authorList>
            <person name="Rettenmaier R."/>
            <person name="Liebl W."/>
            <person name="Zverlov V."/>
        </authorList>
    </citation>
    <scope>NUCLEOTIDE SEQUENCE [LARGE SCALE GENOMIC DNA]</scope>
    <source>
        <strain evidence="6">N2K1</strain>
    </source>
</reference>
<dbReference type="EMBL" id="RLII01000004">
    <property type="protein sequence ID" value="RXE59723.1"/>
    <property type="molecule type" value="Genomic_DNA"/>
</dbReference>
<keyword evidence="1 3" id="KW-0547">Nucleotide-binding</keyword>
<keyword evidence="3" id="KW-0173">Coenzyme A biosynthesis</keyword>
<dbReference type="PANTHER" id="PTHR10695:SF46">
    <property type="entry name" value="BIFUNCTIONAL COENZYME A SYNTHASE-RELATED"/>
    <property type="match status" value="1"/>
</dbReference>
<comment type="similarity">
    <text evidence="3">Belongs to the CoaE family.</text>
</comment>
<gene>
    <name evidence="3" type="primary">coaE</name>
    <name evidence="5" type="ORF">EFD62_05235</name>
</gene>
<evidence type="ECO:0000313" key="5">
    <source>
        <dbReference type="EMBL" id="RXE59723.1"/>
    </source>
</evidence>
<dbReference type="CDD" id="cd02022">
    <property type="entry name" value="DPCK"/>
    <property type="match status" value="1"/>
</dbReference>